<feature type="domain" description="PhoU" evidence="8">
    <location>
        <begin position="19"/>
        <end position="105"/>
    </location>
</feature>
<name>A0A3A9K5E1_9BACI</name>
<sequence length="219" mass="25485">MTVRENFNLEMIELKEEIKLLGSMVEKAFFDTMDAFHSKNKAKFEQIIENDKYINAIELDINEKATLLIAKQQPVASDLRKIIVALKVSSDLERMGDLAVDLAKAAERMHDYEKFKEYEISLLEMANKAQHMMNNVLIAYKESKVMDAQHVASMDDVVDAAYGEFIWKIINITITDKRDIEHITQMTFIARYIERIADYCTNISEWIIYEVNGQRFDLN</sequence>
<dbReference type="PANTHER" id="PTHR42930">
    <property type="entry name" value="PHOSPHATE-SPECIFIC TRANSPORT SYSTEM ACCESSORY PROTEIN PHOU"/>
    <property type="match status" value="1"/>
</dbReference>
<dbReference type="Gene3D" id="1.20.58.220">
    <property type="entry name" value="Phosphate transport system protein phou homolog 2, domain 2"/>
    <property type="match status" value="1"/>
</dbReference>
<protein>
    <recommendedName>
        <fullName evidence="7">Phosphate-specific transport system accessory protein PhoU</fullName>
    </recommendedName>
</protein>
<dbReference type="RefSeq" id="WP_110935040.1">
    <property type="nucleotide sequence ID" value="NZ_KZ614146.1"/>
</dbReference>
<evidence type="ECO:0000256" key="3">
    <source>
        <dbReference type="ARBA" id="ARBA00011738"/>
    </source>
</evidence>
<evidence type="ECO:0000256" key="7">
    <source>
        <dbReference type="PIRNR" id="PIRNR003107"/>
    </source>
</evidence>
<dbReference type="GO" id="GO:0030643">
    <property type="term" value="P:intracellular phosphate ion homeostasis"/>
    <property type="evidence" value="ECO:0007669"/>
    <property type="project" value="InterPro"/>
</dbReference>
<organism evidence="9 10">
    <name type="scientific">Salipaludibacillus neizhouensis</name>
    <dbReference type="NCBI Taxonomy" id="885475"/>
    <lineage>
        <taxon>Bacteria</taxon>
        <taxon>Bacillati</taxon>
        <taxon>Bacillota</taxon>
        <taxon>Bacilli</taxon>
        <taxon>Bacillales</taxon>
        <taxon>Bacillaceae</taxon>
    </lineage>
</organism>
<evidence type="ECO:0000256" key="1">
    <source>
        <dbReference type="ARBA" id="ARBA00004496"/>
    </source>
</evidence>
<comment type="similarity">
    <text evidence="2 7">Belongs to the PhoU family.</text>
</comment>
<dbReference type="InterPro" id="IPR038078">
    <property type="entry name" value="PhoU-like_sf"/>
</dbReference>
<evidence type="ECO:0000313" key="9">
    <source>
        <dbReference type="EMBL" id="RKL67797.1"/>
    </source>
</evidence>
<dbReference type="AlphaFoldDB" id="A0A3A9K5E1"/>
<evidence type="ECO:0000256" key="5">
    <source>
        <dbReference type="ARBA" id="ARBA00022490"/>
    </source>
</evidence>
<dbReference type="PANTHER" id="PTHR42930:SF3">
    <property type="entry name" value="PHOSPHATE-SPECIFIC TRANSPORT SYSTEM ACCESSORY PROTEIN PHOU"/>
    <property type="match status" value="1"/>
</dbReference>
<comment type="subunit">
    <text evidence="3 7">Homodimer.</text>
</comment>
<proteinExistence type="inferred from homology"/>
<keyword evidence="10" id="KW-1185">Reference proteome</keyword>
<reference evidence="9 10" key="1">
    <citation type="submission" date="2017-10" db="EMBL/GenBank/DDBJ databases">
        <title>Bacillus sp. nov., a halophilic bacterium isolated from a Keqin Lake.</title>
        <authorList>
            <person name="Wang H."/>
        </authorList>
    </citation>
    <scope>NUCLEOTIDE SEQUENCE [LARGE SCALE GENOMIC DNA]</scope>
    <source>
        <strain evidence="9 10">KCTC 13187</strain>
    </source>
</reference>
<evidence type="ECO:0000259" key="8">
    <source>
        <dbReference type="Pfam" id="PF01895"/>
    </source>
</evidence>
<comment type="caution">
    <text evidence="9">The sequence shown here is derived from an EMBL/GenBank/DDBJ whole genome shotgun (WGS) entry which is preliminary data.</text>
</comment>
<dbReference type="GO" id="GO:0045936">
    <property type="term" value="P:negative regulation of phosphate metabolic process"/>
    <property type="evidence" value="ECO:0007669"/>
    <property type="project" value="InterPro"/>
</dbReference>
<evidence type="ECO:0000256" key="2">
    <source>
        <dbReference type="ARBA" id="ARBA00008107"/>
    </source>
</evidence>
<dbReference type="OrthoDB" id="9814256at2"/>
<dbReference type="PIRSF" id="PIRSF003107">
    <property type="entry name" value="PhoU"/>
    <property type="match status" value="1"/>
</dbReference>
<keyword evidence="4 7" id="KW-0813">Transport</keyword>
<dbReference type="Pfam" id="PF01895">
    <property type="entry name" value="PhoU"/>
    <property type="match status" value="2"/>
</dbReference>
<dbReference type="EMBL" id="PDOE01000003">
    <property type="protein sequence ID" value="RKL67797.1"/>
    <property type="molecule type" value="Genomic_DNA"/>
</dbReference>
<feature type="domain" description="PhoU" evidence="8">
    <location>
        <begin position="122"/>
        <end position="207"/>
    </location>
</feature>
<dbReference type="GO" id="GO:0005737">
    <property type="term" value="C:cytoplasm"/>
    <property type="evidence" value="ECO:0007669"/>
    <property type="project" value="UniProtKB-SubCell"/>
</dbReference>
<evidence type="ECO:0000313" key="10">
    <source>
        <dbReference type="Proteomes" id="UP000281498"/>
    </source>
</evidence>
<keyword evidence="5 7" id="KW-0963">Cytoplasm</keyword>
<accession>A0A3A9K5E1</accession>
<gene>
    <name evidence="9" type="primary">phoU</name>
    <name evidence="9" type="ORF">CR203_10675</name>
</gene>
<dbReference type="SUPFAM" id="SSF109755">
    <property type="entry name" value="PhoU-like"/>
    <property type="match status" value="1"/>
</dbReference>
<dbReference type="InterPro" id="IPR028366">
    <property type="entry name" value="PhoU"/>
</dbReference>
<dbReference type="Proteomes" id="UP000281498">
    <property type="component" value="Unassembled WGS sequence"/>
</dbReference>
<dbReference type="InterPro" id="IPR026022">
    <property type="entry name" value="PhoU_dom"/>
</dbReference>
<comment type="subcellular location">
    <subcellularLocation>
        <location evidence="1 7">Cytoplasm</location>
    </subcellularLocation>
</comment>
<evidence type="ECO:0000256" key="6">
    <source>
        <dbReference type="ARBA" id="ARBA00022592"/>
    </source>
</evidence>
<dbReference type="NCBIfam" id="TIGR02135">
    <property type="entry name" value="phoU_full"/>
    <property type="match status" value="1"/>
</dbReference>
<comment type="function">
    <text evidence="7">Plays a role in the regulation of phosphate uptake.</text>
</comment>
<keyword evidence="6 7" id="KW-0592">Phosphate transport</keyword>
<evidence type="ECO:0000256" key="4">
    <source>
        <dbReference type="ARBA" id="ARBA00022448"/>
    </source>
</evidence>
<dbReference type="GO" id="GO:0006817">
    <property type="term" value="P:phosphate ion transport"/>
    <property type="evidence" value="ECO:0007669"/>
    <property type="project" value="UniProtKB-KW"/>
</dbReference>
<dbReference type="FunFam" id="1.20.58.220:FF:000004">
    <property type="entry name" value="Phosphate-specific transport system accessory protein PhoU"/>
    <property type="match status" value="1"/>
</dbReference>